<keyword evidence="4 7" id="KW-0732">Signal</keyword>
<evidence type="ECO:0000259" key="8">
    <source>
        <dbReference type="Pfam" id="PF13290"/>
    </source>
</evidence>
<accession>A0ABZ2KSA3</accession>
<organism evidence="9 10">
    <name type="scientific">Pendulispora rubella</name>
    <dbReference type="NCBI Taxonomy" id="2741070"/>
    <lineage>
        <taxon>Bacteria</taxon>
        <taxon>Pseudomonadati</taxon>
        <taxon>Myxococcota</taxon>
        <taxon>Myxococcia</taxon>
        <taxon>Myxococcales</taxon>
        <taxon>Sorangiineae</taxon>
        <taxon>Pendulisporaceae</taxon>
        <taxon>Pendulispora</taxon>
    </lineage>
</organism>
<dbReference type="Gene3D" id="3.80.20.20">
    <property type="entry name" value="Receptor L-domain"/>
    <property type="match status" value="1"/>
</dbReference>
<evidence type="ECO:0000256" key="6">
    <source>
        <dbReference type="SAM" id="MobiDB-lite"/>
    </source>
</evidence>
<gene>
    <name evidence="9" type="ORF">LVJ94_32015</name>
</gene>
<feature type="chain" id="PRO_5047000024" evidence="7">
    <location>
        <begin position="31"/>
        <end position="734"/>
    </location>
</feature>
<proteinExistence type="predicted"/>
<evidence type="ECO:0000256" key="7">
    <source>
        <dbReference type="SAM" id="SignalP"/>
    </source>
</evidence>
<feature type="domain" description="GH29D-like beta-sandwich" evidence="8">
    <location>
        <begin position="63"/>
        <end position="128"/>
    </location>
</feature>
<evidence type="ECO:0000256" key="4">
    <source>
        <dbReference type="ARBA" id="ARBA00022729"/>
    </source>
</evidence>
<dbReference type="Proteomes" id="UP001374803">
    <property type="component" value="Chromosome"/>
</dbReference>
<dbReference type="Pfam" id="PF13290">
    <property type="entry name" value="CHB_HEX_C_1"/>
    <property type="match status" value="3"/>
</dbReference>
<comment type="subcellular location">
    <subcellularLocation>
        <location evidence="1">Secreted</location>
        <location evidence="1">Cell wall</location>
    </subcellularLocation>
</comment>
<sequence>MASYPLSEKKRTITSLAGGLGILAMVAATATVGCGGESGVNIGADAGQDGNPSQTAAPPQFDPPEGTYFTAQSVTLRTDTAGATIRYTLDGSMPDAASPIYASPITVARTTTLKAVARKDGWNDSPVQSKAYVIETPKGDVAQVQFSPGAGKYSNDVDVALSSGTDGATICYTLDGTAPACAVDAQCAPGSLTYTSPLSIPKTTDVVRAKACKSGMLPADPTLAQYVFSATAPAFDPPPEKYDPLNPVQVKLSTGTEGAEIHYTIDGSMPSCSSPNVVITSGTLPPFERDTHVQAVTCKDHYESSGVWDAHYGHSTCEGTFGIADQSDLQKIAHCKEITEHLSIGSGITDLTAIRHLQRVGQNLIVNAGPGLKSLHGLEALTSVGGDVKMTGTSGASLQLDGLDALRTVGGEFTILGTGVTEWSGPPRLAQVGSLRILGEAHLRRVGAFPALATIAKNVLVQTSPELTTFEAMTNVTTMGGEVSVRFNNKLTAVLGVPQQLHGLFIYSNPELTRVVGKSTTGIEGPLQLQDNPKLAEVELPYLGHVTGEVFLQNLPALASLQGFRRLAQVKNLVLWGDFGFTDFRGLEELRHVDEMLSIGTSSAVELTGLDHLISAGSVDISGNKKLKSLRGLGWFTRVSSDKGISISGNPELADLGDFLDVIEEAREIRISRNPKLTSLPGFTVLKKLHEKLEITDNDALPACHGEKLARKLRDLGYAGEVILRDNNGTGTCN</sequence>
<protein>
    <submittedName>
        <fullName evidence="9">Chitobiase/beta-hexosaminidase C-terminal domain-containing protein</fullName>
    </submittedName>
</protein>
<feature type="region of interest" description="Disordered" evidence="6">
    <location>
        <begin position="43"/>
        <end position="65"/>
    </location>
</feature>
<dbReference type="PANTHER" id="PTHR31018">
    <property type="entry name" value="SPORULATION-SPECIFIC PROTEIN-RELATED"/>
    <property type="match status" value="1"/>
</dbReference>
<feature type="signal peptide" evidence="7">
    <location>
        <begin position="1"/>
        <end position="30"/>
    </location>
</feature>
<evidence type="ECO:0000256" key="1">
    <source>
        <dbReference type="ARBA" id="ARBA00004191"/>
    </source>
</evidence>
<name>A0ABZ2KSA3_9BACT</name>
<feature type="domain" description="GH29D-like beta-sandwich" evidence="8">
    <location>
        <begin position="246"/>
        <end position="307"/>
    </location>
</feature>
<evidence type="ECO:0000313" key="10">
    <source>
        <dbReference type="Proteomes" id="UP001374803"/>
    </source>
</evidence>
<reference evidence="9" key="1">
    <citation type="submission" date="2021-12" db="EMBL/GenBank/DDBJ databases">
        <title>Discovery of the Pendulisporaceae a myxobacterial family with distinct sporulation behavior and unique specialized metabolism.</title>
        <authorList>
            <person name="Garcia R."/>
            <person name="Popoff A."/>
            <person name="Bader C.D."/>
            <person name="Loehr J."/>
            <person name="Walesch S."/>
            <person name="Walt C."/>
            <person name="Boldt J."/>
            <person name="Bunk B."/>
            <person name="Haeckl F.J.F.P.J."/>
            <person name="Gunesch A.P."/>
            <person name="Birkelbach J."/>
            <person name="Nuebel U."/>
            <person name="Pietschmann T."/>
            <person name="Bach T."/>
            <person name="Mueller R."/>
        </authorList>
    </citation>
    <scope>NUCLEOTIDE SEQUENCE</scope>
    <source>
        <strain evidence="9">MSr11367</strain>
    </source>
</reference>
<dbReference type="RefSeq" id="WP_394831148.1">
    <property type="nucleotide sequence ID" value="NZ_CP089929.1"/>
</dbReference>
<keyword evidence="10" id="KW-1185">Reference proteome</keyword>
<dbReference type="InterPro" id="IPR032675">
    <property type="entry name" value="LRR_dom_sf"/>
</dbReference>
<feature type="domain" description="GH29D-like beta-sandwich" evidence="8">
    <location>
        <begin position="148"/>
        <end position="216"/>
    </location>
</feature>
<evidence type="ECO:0000256" key="5">
    <source>
        <dbReference type="ARBA" id="ARBA00023180"/>
    </source>
</evidence>
<dbReference type="PANTHER" id="PTHR31018:SF3">
    <property type="entry name" value="RECEPTOR PROTEIN-TYROSINE KINASE"/>
    <property type="match status" value="1"/>
</dbReference>
<dbReference type="Gene3D" id="3.80.10.10">
    <property type="entry name" value="Ribonuclease Inhibitor"/>
    <property type="match status" value="1"/>
</dbReference>
<dbReference type="SUPFAM" id="SSF52058">
    <property type="entry name" value="L domain-like"/>
    <property type="match status" value="2"/>
</dbReference>
<evidence type="ECO:0000313" key="9">
    <source>
        <dbReference type="EMBL" id="WXB01533.1"/>
    </source>
</evidence>
<keyword evidence="2" id="KW-0134">Cell wall</keyword>
<keyword evidence="3" id="KW-0964">Secreted</keyword>
<dbReference type="InterPro" id="IPR059177">
    <property type="entry name" value="GH29D-like_dom"/>
</dbReference>
<dbReference type="EMBL" id="CP089983">
    <property type="protein sequence ID" value="WXB01533.1"/>
    <property type="molecule type" value="Genomic_DNA"/>
</dbReference>
<dbReference type="InterPro" id="IPR036941">
    <property type="entry name" value="Rcpt_L-dom_sf"/>
</dbReference>
<keyword evidence="5" id="KW-0325">Glycoprotein</keyword>
<evidence type="ECO:0000256" key="2">
    <source>
        <dbReference type="ARBA" id="ARBA00022512"/>
    </source>
</evidence>
<evidence type="ECO:0000256" key="3">
    <source>
        <dbReference type="ARBA" id="ARBA00022525"/>
    </source>
</evidence>
<dbReference type="InterPro" id="IPR051648">
    <property type="entry name" value="CWI-Assembly_Regulator"/>
</dbReference>